<organism evidence="1 2">
    <name type="scientific">Protopolystoma xenopodis</name>
    <dbReference type="NCBI Taxonomy" id="117903"/>
    <lineage>
        <taxon>Eukaryota</taxon>
        <taxon>Metazoa</taxon>
        <taxon>Spiralia</taxon>
        <taxon>Lophotrochozoa</taxon>
        <taxon>Platyhelminthes</taxon>
        <taxon>Monogenea</taxon>
        <taxon>Polyopisthocotylea</taxon>
        <taxon>Polystomatidea</taxon>
        <taxon>Polystomatidae</taxon>
        <taxon>Protopolystoma</taxon>
    </lineage>
</organism>
<evidence type="ECO:0000313" key="1">
    <source>
        <dbReference type="EMBL" id="VEL33948.1"/>
    </source>
</evidence>
<protein>
    <submittedName>
        <fullName evidence="1">Uncharacterized protein</fullName>
    </submittedName>
</protein>
<keyword evidence="2" id="KW-1185">Reference proteome</keyword>
<dbReference type="AlphaFoldDB" id="A0A3S5AD83"/>
<gene>
    <name evidence="1" type="ORF">PXEA_LOCUS27388</name>
</gene>
<dbReference type="Proteomes" id="UP000784294">
    <property type="component" value="Unassembled WGS sequence"/>
</dbReference>
<dbReference type="EMBL" id="CAAALY010246700">
    <property type="protein sequence ID" value="VEL33948.1"/>
    <property type="molecule type" value="Genomic_DNA"/>
</dbReference>
<accession>A0A3S5AD83</accession>
<feature type="non-terminal residue" evidence="1">
    <location>
        <position position="1"/>
    </location>
</feature>
<name>A0A3S5AD83_9PLAT</name>
<evidence type="ECO:0000313" key="2">
    <source>
        <dbReference type="Proteomes" id="UP000784294"/>
    </source>
</evidence>
<sequence>DEDRTTRPIHSCNSRPNSNHLLCTCEPQIPAHTHSVNPFTADTGTQTLNAGLSALFHGDASAPSNYMAWRPEALTCHRCIISPSYACQQSFDDERSPVGYSQGMSFRSRVLFSYINFAFSPEPEPHNQVTRVPLSLPSTSYKATSLSVVQLRASHQIPFLAYFQPVRSGILSSLYNLFSTLSEPLLPPALARSQHQFPFFGQASSSFAPVL</sequence>
<proteinExistence type="predicted"/>
<comment type="caution">
    <text evidence="1">The sequence shown here is derived from an EMBL/GenBank/DDBJ whole genome shotgun (WGS) entry which is preliminary data.</text>
</comment>
<reference evidence="1" key="1">
    <citation type="submission" date="2018-11" db="EMBL/GenBank/DDBJ databases">
        <authorList>
            <consortium name="Pathogen Informatics"/>
        </authorList>
    </citation>
    <scope>NUCLEOTIDE SEQUENCE</scope>
</reference>